<gene>
    <name evidence="1" type="ORF">SS50377_18562</name>
    <name evidence="2" type="ORF">SS50377_22246</name>
</gene>
<evidence type="ECO:0000313" key="1">
    <source>
        <dbReference type="EMBL" id="EST42262.1"/>
    </source>
</evidence>
<proteinExistence type="predicted"/>
<keyword evidence="3" id="KW-1185">Reference proteome</keyword>
<accession>V6LCT7</accession>
<evidence type="ECO:0000313" key="3">
    <source>
        <dbReference type="Proteomes" id="UP000018208"/>
    </source>
</evidence>
<dbReference type="AlphaFoldDB" id="V6LCT7"/>
<name>V6LCT7_9EUKA</name>
<organism evidence="1">
    <name type="scientific">Spironucleus salmonicida</name>
    <dbReference type="NCBI Taxonomy" id="348837"/>
    <lineage>
        <taxon>Eukaryota</taxon>
        <taxon>Metamonada</taxon>
        <taxon>Diplomonadida</taxon>
        <taxon>Hexamitidae</taxon>
        <taxon>Hexamitinae</taxon>
        <taxon>Spironucleus</taxon>
    </lineage>
</organism>
<dbReference type="VEuPathDB" id="GiardiaDB:SS50377_22246"/>
<reference evidence="2" key="2">
    <citation type="submission" date="2020-12" db="EMBL/GenBank/DDBJ databases">
        <title>New Spironucleus salmonicida genome in near-complete chromosomes.</title>
        <authorList>
            <person name="Xu F."/>
            <person name="Kurt Z."/>
            <person name="Jimenez-Gonzalez A."/>
            <person name="Astvaldsson A."/>
            <person name="Andersson J.O."/>
            <person name="Svard S.G."/>
        </authorList>
    </citation>
    <scope>NUCLEOTIDE SEQUENCE</scope>
    <source>
        <strain evidence="2">ATCC 50377</strain>
    </source>
</reference>
<protein>
    <submittedName>
        <fullName evidence="1">Uncharacterized protein</fullName>
    </submittedName>
</protein>
<evidence type="ECO:0000313" key="2">
    <source>
        <dbReference type="EMBL" id="KAH0574631.1"/>
    </source>
</evidence>
<dbReference type="Proteomes" id="UP000018208">
    <property type="component" value="Unassembled WGS sequence"/>
</dbReference>
<dbReference type="EMBL" id="AUWU02000003">
    <property type="protein sequence ID" value="KAH0574631.1"/>
    <property type="molecule type" value="Genomic_DNA"/>
</dbReference>
<sequence>MDNKIISLAERIQNQQFFFIQVTEKFIILSYSIYQGFFPLQPKRVNIFNDYKRIILDFADQETETLFTQFKIDEITDQNLIEVMNLIFMQNHDELDEYVIGDGQYEVPVVQQDLIAFINYCDTELNQM</sequence>
<dbReference type="EMBL" id="KI546166">
    <property type="protein sequence ID" value="EST42262.1"/>
    <property type="molecule type" value="Genomic_DNA"/>
</dbReference>
<reference evidence="1 2" key="1">
    <citation type="journal article" date="2014" name="PLoS Genet.">
        <title>The Genome of Spironucleus salmonicida Highlights a Fish Pathogen Adapted to Fluctuating Environments.</title>
        <authorList>
            <person name="Xu F."/>
            <person name="Jerlstrom-Hultqvist J."/>
            <person name="Einarsson E."/>
            <person name="Astvaldsson A."/>
            <person name="Svard S.G."/>
            <person name="Andersson J.O."/>
        </authorList>
    </citation>
    <scope>NUCLEOTIDE SEQUENCE</scope>
    <source>
        <strain evidence="2">ATCC 50377</strain>
    </source>
</reference>